<proteinExistence type="predicted"/>
<reference evidence="3 4" key="1">
    <citation type="submission" date="2022-10" db="EMBL/GenBank/DDBJ databases">
        <title>Aestuariibacter sp. AA17 isolated from Montipora capitata coral fragment.</title>
        <authorList>
            <person name="Emsley S.A."/>
            <person name="Pfannmuller K.M."/>
            <person name="Loughran R.M."/>
            <person name="Shlafstein M."/>
            <person name="Papke E."/>
            <person name="Saw J.H."/>
            <person name="Ushijima B."/>
            <person name="Videau P."/>
        </authorList>
    </citation>
    <scope>NUCLEOTIDE SEQUENCE [LARGE SCALE GENOMIC DNA]</scope>
    <source>
        <strain evidence="3 4">AA17</strain>
    </source>
</reference>
<name>A0ABT3A6S4_9ALTE</name>
<dbReference type="RefSeq" id="WP_263711623.1">
    <property type="nucleotide sequence ID" value="NZ_JAOWKX010000003.1"/>
</dbReference>
<keyword evidence="2" id="KW-0812">Transmembrane</keyword>
<dbReference type="PANTHER" id="PTHR40278:SF2">
    <property type="entry name" value="TYPE IV PILUS INNER MEMBRANE COMPONENT PILN"/>
    <property type="match status" value="1"/>
</dbReference>
<dbReference type="InterPro" id="IPR007813">
    <property type="entry name" value="PilN"/>
</dbReference>
<dbReference type="EMBL" id="JAOWKX010000003">
    <property type="protein sequence ID" value="MCV2884380.1"/>
    <property type="molecule type" value="Genomic_DNA"/>
</dbReference>
<evidence type="ECO:0000313" key="4">
    <source>
        <dbReference type="Proteomes" id="UP001652504"/>
    </source>
</evidence>
<accession>A0ABT3A6S4</accession>
<comment type="caution">
    <text evidence="3">The sequence shown here is derived from an EMBL/GenBank/DDBJ whole genome shotgun (WGS) entry which is preliminary data.</text>
</comment>
<protein>
    <submittedName>
        <fullName evidence="3">PilN domain-containing protein</fullName>
    </submittedName>
</protein>
<feature type="coiled-coil region" evidence="1">
    <location>
        <begin position="64"/>
        <end position="91"/>
    </location>
</feature>
<gene>
    <name evidence="3" type="ORF">OE749_06700</name>
</gene>
<sequence>MSHINLLSWREQLRARQKQHYLLILGLVALSSFGLMFAVSEIIDTLIINQEERNAYLSREILVLDKQIEQIRDIREKKDAIEQRMALIEQLQASRNVAPKVFDELAKIVPPGVSFRSLSRKGNRIELEGTSESNNRLSDFMRNIQQSPVFINEELSSIVADTSASDAVSDFKITFNISPSVAPEFTPIESEKAK</sequence>
<evidence type="ECO:0000313" key="3">
    <source>
        <dbReference type="EMBL" id="MCV2884380.1"/>
    </source>
</evidence>
<dbReference type="Pfam" id="PF05137">
    <property type="entry name" value="PilN"/>
    <property type="match status" value="1"/>
</dbReference>
<dbReference type="InterPro" id="IPR052534">
    <property type="entry name" value="Extracell_DNA_Util/SecSys_Comp"/>
</dbReference>
<evidence type="ECO:0000256" key="1">
    <source>
        <dbReference type="SAM" id="Coils"/>
    </source>
</evidence>
<feature type="transmembrane region" description="Helical" evidence="2">
    <location>
        <begin position="21"/>
        <end position="39"/>
    </location>
</feature>
<keyword evidence="4" id="KW-1185">Reference proteome</keyword>
<keyword evidence="2" id="KW-0472">Membrane</keyword>
<evidence type="ECO:0000256" key="2">
    <source>
        <dbReference type="SAM" id="Phobius"/>
    </source>
</evidence>
<keyword evidence="2" id="KW-1133">Transmembrane helix</keyword>
<dbReference type="PANTHER" id="PTHR40278">
    <property type="entry name" value="DNA UTILIZATION PROTEIN HOFN"/>
    <property type="match status" value="1"/>
</dbReference>
<keyword evidence="1" id="KW-0175">Coiled coil</keyword>
<dbReference type="Proteomes" id="UP001652504">
    <property type="component" value="Unassembled WGS sequence"/>
</dbReference>
<organism evidence="3 4">
    <name type="scientific">Fluctibacter corallii</name>
    <dbReference type="NCBI Taxonomy" id="2984329"/>
    <lineage>
        <taxon>Bacteria</taxon>
        <taxon>Pseudomonadati</taxon>
        <taxon>Pseudomonadota</taxon>
        <taxon>Gammaproteobacteria</taxon>
        <taxon>Alteromonadales</taxon>
        <taxon>Alteromonadaceae</taxon>
        <taxon>Fluctibacter</taxon>
    </lineage>
</organism>